<dbReference type="GO" id="GO:0003676">
    <property type="term" value="F:nucleic acid binding"/>
    <property type="evidence" value="ECO:0007669"/>
    <property type="project" value="InterPro"/>
</dbReference>
<dbReference type="Gene3D" id="3.30.420.10">
    <property type="entry name" value="Ribonuclease H-like superfamily/Ribonuclease H"/>
    <property type="match status" value="1"/>
</dbReference>
<evidence type="ECO:0000313" key="6">
    <source>
        <dbReference type="Proteomes" id="UP000029227"/>
    </source>
</evidence>
<dbReference type="GO" id="GO:0006259">
    <property type="term" value="P:DNA metabolic process"/>
    <property type="evidence" value="ECO:0007669"/>
    <property type="project" value="UniProtKB-ARBA"/>
</dbReference>
<comment type="caution">
    <text evidence="5">The sequence shown here is derived from an EMBL/GenBank/DDBJ whole genome shotgun (WGS) entry which is preliminary data.</text>
</comment>
<dbReference type="Pfam" id="PF00929">
    <property type="entry name" value="RNase_T"/>
    <property type="match status" value="1"/>
</dbReference>
<keyword evidence="2" id="KW-0378">Hydrolase</keyword>
<keyword evidence="3" id="KW-0269">Exonuclease</keyword>
<dbReference type="InterPro" id="IPR012337">
    <property type="entry name" value="RNaseH-like_sf"/>
</dbReference>
<feature type="domain" description="Exonuclease" evidence="4">
    <location>
        <begin position="8"/>
        <end position="180"/>
    </location>
</feature>
<dbReference type="GO" id="GO:0008408">
    <property type="term" value="F:3'-5' exonuclease activity"/>
    <property type="evidence" value="ECO:0007669"/>
    <property type="project" value="TreeGrafter"/>
</dbReference>
<dbReference type="PANTHER" id="PTHR30231">
    <property type="entry name" value="DNA POLYMERASE III SUBUNIT EPSILON"/>
    <property type="match status" value="1"/>
</dbReference>
<evidence type="ECO:0000313" key="5">
    <source>
        <dbReference type="EMBL" id="GAL02938.1"/>
    </source>
</evidence>
<proteinExistence type="predicted"/>
<dbReference type="EMBL" id="BBMN01000001">
    <property type="protein sequence ID" value="GAL02938.1"/>
    <property type="molecule type" value="Genomic_DNA"/>
</dbReference>
<evidence type="ECO:0000259" key="4">
    <source>
        <dbReference type="SMART" id="SM00479"/>
    </source>
</evidence>
<gene>
    <name evidence="5" type="ORF">JCM19237_5831</name>
</gene>
<keyword evidence="1" id="KW-0540">Nuclease</keyword>
<dbReference type="InterPro" id="IPR013520">
    <property type="entry name" value="Ribonucl_H"/>
</dbReference>
<dbReference type="CDD" id="cd06127">
    <property type="entry name" value="DEDDh"/>
    <property type="match status" value="1"/>
</dbReference>
<dbReference type="eggNOG" id="COG0847">
    <property type="taxonomic scope" value="Bacteria"/>
</dbReference>
<organism evidence="5 6">
    <name type="scientific">Photobacterium aphoticum</name>
    <dbReference type="NCBI Taxonomy" id="754436"/>
    <lineage>
        <taxon>Bacteria</taxon>
        <taxon>Pseudomonadati</taxon>
        <taxon>Pseudomonadota</taxon>
        <taxon>Gammaproteobacteria</taxon>
        <taxon>Vibrionales</taxon>
        <taxon>Vibrionaceae</taxon>
        <taxon>Photobacterium</taxon>
    </lineage>
</organism>
<accession>A0A090QL13</accession>
<dbReference type="AlphaFoldDB" id="A0A090QL13"/>
<dbReference type="Proteomes" id="UP000029227">
    <property type="component" value="Unassembled WGS sequence"/>
</dbReference>
<dbReference type="PANTHER" id="PTHR30231:SF4">
    <property type="entry name" value="PROTEIN NEN2"/>
    <property type="match status" value="1"/>
</dbReference>
<evidence type="ECO:0000256" key="1">
    <source>
        <dbReference type="ARBA" id="ARBA00022722"/>
    </source>
</evidence>
<sequence length="182" mass="20578">MKPISLENAVILDTETTGLDTNAEIVEISVIEAVTGNVLLDTLVTPVQLIPAEAIAIHGITNRQVSGSPTFPKVFKQLLEIVKGRDVLIYNADYDMRLISQSMKRYGIDVFPFNTQCVMEWYAEFYEEWNVFHDNYKWQSLTNAARQQGIDISDLKAHRALADCEITRRVVMAVNQQLEGQS</sequence>
<dbReference type="STRING" id="754436.JCM19237_5831"/>
<dbReference type="SUPFAM" id="SSF53098">
    <property type="entry name" value="Ribonuclease H-like"/>
    <property type="match status" value="1"/>
</dbReference>
<reference evidence="5 6" key="1">
    <citation type="journal article" date="2014" name="Genome Announc.">
        <title>Draft Genome Sequences of Two Vibrionaceae Species, Vibrio ponticus C121 and Photobacterium aphoticum C119, Isolated as Coral Reef Microbiota.</title>
        <authorList>
            <person name="Al-saari N."/>
            <person name="Meirelles P.M."/>
            <person name="Mino S."/>
            <person name="Suda W."/>
            <person name="Oshima K."/>
            <person name="Hattori M."/>
            <person name="Ohkuma M."/>
            <person name="Thompson F.L."/>
            <person name="Gomez-Gil B."/>
            <person name="Sawabe T."/>
            <person name="Sawabe T."/>
        </authorList>
    </citation>
    <scope>NUCLEOTIDE SEQUENCE [LARGE SCALE GENOMIC DNA]</scope>
    <source>
        <strain evidence="5 6">JCM 19237</strain>
    </source>
</reference>
<name>A0A090QL13_9GAMM</name>
<dbReference type="InterPro" id="IPR036397">
    <property type="entry name" value="RNaseH_sf"/>
</dbReference>
<evidence type="ECO:0000256" key="3">
    <source>
        <dbReference type="ARBA" id="ARBA00022839"/>
    </source>
</evidence>
<protein>
    <submittedName>
        <fullName evidence="5">Phage protein</fullName>
    </submittedName>
</protein>
<evidence type="ECO:0000256" key="2">
    <source>
        <dbReference type="ARBA" id="ARBA00022801"/>
    </source>
</evidence>
<dbReference type="SMART" id="SM00479">
    <property type="entry name" value="EXOIII"/>
    <property type="match status" value="1"/>
</dbReference>